<evidence type="ECO:0000313" key="5">
    <source>
        <dbReference type="Proteomes" id="UP001164459"/>
    </source>
</evidence>
<dbReference type="InterPro" id="IPR001647">
    <property type="entry name" value="HTH_TetR"/>
</dbReference>
<dbReference type="InterPro" id="IPR050109">
    <property type="entry name" value="HTH-type_TetR-like_transc_reg"/>
</dbReference>
<dbReference type="SUPFAM" id="SSF46689">
    <property type="entry name" value="Homeodomain-like"/>
    <property type="match status" value="1"/>
</dbReference>
<evidence type="ECO:0000256" key="2">
    <source>
        <dbReference type="PROSITE-ProRule" id="PRU00335"/>
    </source>
</evidence>
<organism evidence="4 5">
    <name type="scientific">Nannocystis punicea</name>
    <dbReference type="NCBI Taxonomy" id="2995304"/>
    <lineage>
        <taxon>Bacteria</taxon>
        <taxon>Pseudomonadati</taxon>
        <taxon>Myxococcota</taxon>
        <taxon>Polyangia</taxon>
        <taxon>Nannocystales</taxon>
        <taxon>Nannocystaceae</taxon>
        <taxon>Nannocystis</taxon>
    </lineage>
</organism>
<dbReference type="Gene3D" id="1.10.357.10">
    <property type="entry name" value="Tetracycline Repressor, domain 2"/>
    <property type="match status" value="1"/>
</dbReference>
<keyword evidence="1 2" id="KW-0238">DNA-binding</keyword>
<dbReference type="SUPFAM" id="SSF48498">
    <property type="entry name" value="Tetracyclin repressor-like, C-terminal domain"/>
    <property type="match status" value="1"/>
</dbReference>
<protein>
    <submittedName>
        <fullName evidence="4">TetR/AcrR family transcriptional regulator</fullName>
    </submittedName>
</protein>
<dbReference type="PRINTS" id="PR00455">
    <property type="entry name" value="HTHTETR"/>
</dbReference>
<dbReference type="PROSITE" id="PS50977">
    <property type="entry name" value="HTH_TETR_2"/>
    <property type="match status" value="1"/>
</dbReference>
<evidence type="ECO:0000259" key="3">
    <source>
        <dbReference type="PROSITE" id="PS50977"/>
    </source>
</evidence>
<dbReference type="PANTHER" id="PTHR30055:SF220">
    <property type="entry name" value="TETR-FAMILY REGULATORY PROTEIN"/>
    <property type="match status" value="1"/>
</dbReference>
<dbReference type="PANTHER" id="PTHR30055">
    <property type="entry name" value="HTH-TYPE TRANSCRIPTIONAL REGULATOR RUTR"/>
    <property type="match status" value="1"/>
</dbReference>
<gene>
    <name evidence="4" type="ORF">O0S08_36810</name>
</gene>
<dbReference type="InterPro" id="IPR036271">
    <property type="entry name" value="Tet_transcr_reg_TetR-rel_C_sf"/>
</dbReference>
<accession>A0ABY7GXU0</accession>
<dbReference type="Proteomes" id="UP001164459">
    <property type="component" value="Chromosome"/>
</dbReference>
<dbReference type="EMBL" id="CP114040">
    <property type="protein sequence ID" value="WAS91777.1"/>
    <property type="molecule type" value="Genomic_DNA"/>
</dbReference>
<keyword evidence="5" id="KW-1185">Reference proteome</keyword>
<name>A0ABY7GXU0_9BACT</name>
<evidence type="ECO:0000313" key="4">
    <source>
        <dbReference type="EMBL" id="WAS91777.1"/>
    </source>
</evidence>
<evidence type="ECO:0000256" key="1">
    <source>
        <dbReference type="ARBA" id="ARBA00023125"/>
    </source>
</evidence>
<reference evidence="4" key="1">
    <citation type="submission" date="2022-11" db="EMBL/GenBank/DDBJ databases">
        <title>Minimal conservation of predation-associated metabolite biosynthetic gene clusters underscores biosynthetic potential of Myxococcota including descriptions for ten novel species: Archangium lansinium sp. nov., Myxococcus landrumus sp. nov., Nannocystis bai.</title>
        <authorList>
            <person name="Ahearne A."/>
            <person name="Stevens C."/>
            <person name="Dowd S."/>
        </authorList>
    </citation>
    <scope>NUCLEOTIDE SEQUENCE</scope>
    <source>
        <strain evidence="4">Fl3</strain>
    </source>
</reference>
<dbReference type="RefSeq" id="WP_269034139.1">
    <property type="nucleotide sequence ID" value="NZ_CP114040.1"/>
</dbReference>
<feature type="domain" description="HTH tetR-type" evidence="3">
    <location>
        <begin position="18"/>
        <end position="78"/>
    </location>
</feature>
<sequence>MPVRRRLNKKSADAYHHGDLRRALIDAAAAAVARDGVDAVKVSSLAQRLGVTGGAPFRHFESRLALLVAVAEDGARRLLERMEAAAGRVADPLEKQRARGVAYVRFAVEEPGYFRALTRAEVVAASPLLQQLAAVSQRTMDDVLGRDHQGVSSPALAARSAGMLAAQALTYGLARMITDGLLGDLSPEEAERLTYEITGVLGVGLGASS</sequence>
<dbReference type="Pfam" id="PF00440">
    <property type="entry name" value="TetR_N"/>
    <property type="match status" value="1"/>
</dbReference>
<feature type="DNA-binding region" description="H-T-H motif" evidence="2">
    <location>
        <begin position="41"/>
        <end position="60"/>
    </location>
</feature>
<proteinExistence type="predicted"/>
<dbReference type="InterPro" id="IPR009057">
    <property type="entry name" value="Homeodomain-like_sf"/>
</dbReference>